<proteinExistence type="predicted"/>
<dbReference type="RefSeq" id="WP_226542846.1">
    <property type="nucleotide sequence ID" value="NZ_CP129013.1"/>
</dbReference>
<dbReference type="Pfam" id="PF26325">
    <property type="entry name" value="YhjD"/>
    <property type="match status" value="1"/>
</dbReference>
<dbReference type="InterPro" id="IPR058600">
    <property type="entry name" value="YhjD-like"/>
</dbReference>
<evidence type="ECO:0000313" key="2">
    <source>
        <dbReference type="Proteomes" id="UP001197974"/>
    </source>
</evidence>
<organism evidence="1 2">
    <name type="scientific">Bacillus carboniphilus</name>
    <dbReference type="NCBI Taxonomy" id="86663"/>
    <lineage>
        <taxon>Bacteria</taxon>
        <taxon>Bacillati</taxon>
        <taxon>Bacillota</taxon>
        <taxon>Bacilli</taxon>
        <taxon>Bacillales</taxon>
        <taxon>Bacillaceae</taxon>
        <taxon>Bacillus</taxon>
    </lineage>
</organism>
<sequence length="121" mass="14734">MNAPIPIEEKKLLYDYIYNDYLLEQLDQDRTFFEKSKMRIPDVYENLMDDIVDVIGKDLRKIQVQMREKELSVEAPVQLDDWFIEYVYHAHGYYGTFRFWKSALNLEANKRLEAVRERLYK</sequence>
<accession>A0ABY9JSB8</accession>
<gene>
    <name evidence="1" type="ORF">LC087_16110</name>
</gene>
<protein>
    <submittedName>
        <fullName evidence="1">Uncharacterized protein</fullName>
    </submittedName>
</protein>
<keyword evidence="2" id="KW-1185">Reference proteome</keyword>
<dbReference type="EMBL" id="CP129013">
    <property type="protein sequence ID" value="WLR42237.1"/>
    <property type="molecule type" value="Genomic_DNA"/>
</dbReference>
<reference evidence="1 2" key="1">
    <citation type="submission" date="2023-06" db="EMBL/GenBank/DDBJ databases">
        <title>Five Gram-positive bacteria isolated from mangrove sediments in Shenzhen, Guangdong, China.</title>
        <authorList>
            <person name="Yu S."/>
            <person name="Zheng W."/>
            <person name="Huang Y."/>
        </authorList>
    </citation>
    <scope>NUCLEOTIDE SEQUENCE [LARGE SCALE GENOMIC DNA]</scope>
    <source>
        <strain evidence="1 2">SaN35-3</strain>
    </source>
</reference>
<evidence type="ECO:0000313" key="1">
    <source>
        <dbReference type="EMBL" id="WLR42237.1"/>
    </source>
</evidence>
<name>A0ABY9JSB8_9BACI</name>
<dbReference type="Proteomes" id="UP001197974">
    <property type="component" value="Chromosome"/>
</dbReference>